<dbReference type="EnsemblMetazoa" id="ASIC013649-RA">
    <property type="protein sequence ID" value="ASIC013649-PA"/>
    <property type="gene ID" value="ASIC013649"/>
</dbReference>
<gene>
    <name evidence="2" type="ORF">ZHAS_00013649</name>
</gene>
<feature type="compositionally biased region" description="Polar residues" evidence="1">
    <location>
        <begin position="127"/>
        <end position="136"/>
    </location>
</feature>
<protein>
    <submittedName>
        <fullName evidence="2 3">Uncharacterized protein</fullName>
    </submittedName>
</protein>
<dbReference type="OMA" id="NAGEDNR"/>
<accession>A0A084W657</accession>
<feature type="region of interest" description="Disordered" evidence="1">
    <location>
        <begin position="1"/>
        <end position="78"/>
    </location>
</feature>
<dbReference type="VEuPathDB" id="VectorBase:ASIS006013"/>
<dbReference type="EMBL" id="ATLV01020735">
    <property type="status" value="NOT_ANNOTATED_CDS"/>
    <property type="molecule type" value="Genomic_DNA"/>
</dbReference>
<evidence type="ECO:0000313" key="3">
    <source>
        <dbReference type="EnsemblMetazoa" id="ASIC013649-PA"/>
    </source>
</evidence>
<reference evidence="2 4" key="1">
    <citation type="journal article" date="2014" name="BMC Genomics">
        <title>Genome sequence of Anopheles sinensis provides insight into genetics basis of mosquito competence for malaria parasites.</title>
        <authorList>
            <person name="Zhou D."/>
            <person name="Zhang D."/>
            <person name="Ding G."/>
            <person name="Shi L."/>
            <person name="Hou Q."/>
            <person name="Ye Y."/>
            <person name="Xu Y."/>
            <person name="Zhou H."/>
            <person name="Xiong C."/>
            <person name="Li S."/>
            <person name="Yu J."/>
            <person name="Hong S."/>
            <person name="Yu X."/>
            <person name="Zou P."/>
            <person name="Chen C."/>
            <person name="Chang X."/>
            <person name="Wang W."/>
            <person name="Lv Y."/>
            <person name="Sun Y."/>
            <person name="Ma L."/>
            <person name="Shen B."/>
            <person name="Zhu C."/>
        </authorList>
    </citation>
    <scope>NUCLEOTIDE SEQUENCE [LARGE SCALE GENOMIC DNA]</scope>
</reference>
<sequence length="167" mass="17809">MVIPPFFYPAEHRSDTESAEMKQPVSKAQRFMNIFTQRSPRSGATERAVDAAPEVVDEQEGKLQGDQSPQKASKDDQTLVYAELELKPAEISFVNKPPASNESTEYAEILYVQQGGAGGVTEGEATPTSAAAQPRNNAGEDNRPVIDGSAPVKASSKNEKAVASGGK</sequence>
<dbReference type="VEuPathDB" id="VectorBase:ASIC013649"/>
<evidence type="ECO:0000313" key="2">
    <source>
        <dbReference type="EMBL" id="KFB45701.1"/>
    </source>
</evidence>
<feature type="region of interest" description="Disordered" evidence="1">
    <location>
        <begin position="118"/>
        <end position="167"/>
    </location>
</feature>
<evidence type="ECO:0000313" key="4">
    <source>
        <dbReference type="Proteomes" id="UP000030765"/>
    </source>
</evidence>
<evidence type="ECO:0000256" key="1">
    <source>
        <dbReference type="SAM" id="MobiDB-lite"/>
    </source>
</evidence>
<keyword evidence="4" id="KW-1185">Reference proteome</keyword>
<name>A0A084W657_ANOSI</name>
<dbReference type="AlphaFoldDB" id="A0A084W657"/>
<dbReference type="EMBL" id="KE525306">
    <property type="protein sequence ID" value="KFB45701.1"/>
    <property type="molecule type" value="Genomic_DNA"/>
</dbReference>
<dbReference type="OrthoDB" id="10628278at2759"/>
<dbReference type="Proteomes" id="UP000030765">
    <property type="component" value="Unassembled WGS sequence"/>
</dbReference>
<proteinExistence type="predicted"/>
<feature type="compositionally biased region" description="Basic and acidic residues" evidence="1">
    <location>
        <begin position="10"/>
        <end position="20"/>
    </location>
</feature>
<organism evidence="2">
    <name type="scientific">Anopheles sinensis</name>
    <name type="common">Mosquito</name>
    <dbReference type="NCBI Taxonomy" id="74873"/>
    <lineage>
        <taxon>Eukaryota</taxon>
        <taxon>Metazoa</taxon>
        <taxon>Ecdysozoa</taxon>
        <taxon>Arthropoda</taxon>
        <taxon>Hexapoda</taxon>
        <taxon>Insecta</taxon>
        <taxon>Pterygota</taxon>
        <taxon>Neoptera</taxon>
        <taxon>Endopterygota</taxon>
        <taxon>Diptera</taxon>
        <taxon>Nematocera</taxon>
        <taxon>Culicoidea</taxon>
        <taxon>Culicidae</taxon>
        <taxon>Anophelinae</taxon>
        <taxon>Anopheles</taxon>
    </lineage>
</organism>
<reference evidence="3" key="2">
    <citation type="submission" date="2020-05" db="UniProtKB">
        <authorList>
            <consortium name="EnsemblMetazoa"/>
        </authorList>
    </citation>
    <scope>IDENTIFICATION</scope>
</reference>